<organism evidence="1 2">
    <name type="scientific">Dielma fastidiosa</name>
    <dbReference type="NCBI Taxonomy" id="1034346"/>
    <lineage>
        <taxon>Bacteria</taxon>
        <taxon>Bacillati</taxon>
        <taxon>Bacillota</taxon>
        <taxon>Erysipelotrichia</taxon>
        <taxon>Erysipelotrichales</taxon>
        <taxon>Erysipelotrichaceae</taxon>
        <taxon>Dielma</taxon>
    </lineage>
</organism>
<dbReference type="Proteomes" id="UP000247612">
    <property type="component" value="Unassembled WGS sequence"/>
</dbReference>
<accession>A0A318L8Q8</accession>
<evidence type="ECO:0000313" key="2">
    <source>
        <dbReference type="Proteomes" id="UP000247612"/>
    </source>
</evidence>
<dbReference type="EMBL" id="QJKH01000008">
    <property type="protein sequence ID" value="PXX78087.1"/>
    <property type="molecule type" value="Genomic_DNA"/>
</dbReference>
<name>A0A318L8Q8_9FIRM</name>
<dbReference type="RefSeq" id="WP_022936889.1">
    <property type="nucleotide sequence ID" value="NZ_CABKRQ010000001.1"/>
</dbReference>
<keyword evidence="2" id="KW-1185">Reference proteome</keyword>
<protein>
    <submittedName>
        <fullName evidence="1">Uncharacterized protein DUF2383</fullName>
    </submittedName>
</protein>
<reference evidence="1 2" key="1">
    <citation type="submission" date="2018-05" db="EMBL/GenBank/DDBJ databases">
        <title>Genomic Encyclopedia of Type Strains, Phase IV (KMG-IV): sequencing the most valuable type-strain genomes for metagenomic binning, comparative biology and taxonomic classification.</title>
        <authorList>
            <person name="Goeker M."/>
        </authorList>
    </citation>
    <scope>NUCLEOTIDE SEQUENCE [LARGE SCALE GENOMIC DNA]</scope>
    <source>
        <strain evidence="1 2">JC118</strain>
    </source>
</reference>
<proteinExistence type="predicted"/>
<sequence length="147" mass="16996">MEHEEILKSLDTLLKGSHMGVTTFSDLLEHLQERSLRDQFRGYVKLFENHEKAITKAILFYHGQPDTESIKIMMGEVMTSLKNLMLVGDKDVLNSAAKAIEMGLTQLREFDDKNLAVTEQVRKDVKIIHDDYEAMKHEIHKALIERE</sequence>
<dbReference type="STRING" id="1034346.GCA_000313565_00583"/>
<evidence type="ECO:0000313" key="1">
    <source>
        <dbReference type="EMBL" id="PXX78087.1"/>
    </source>
</evidence>
<gene>
    <name evidence="1" type="ORF">DES51_10812</name>
</gene>
<dbReference type="OrthoDB" id="1647734at2"/>
<dbReference type="AlphaFoldDB" id="A0A318L8Q8"/>
<comment type="caution">
    <text evidence="1">The sequence shown here is derived from an EMBL/GenBank/DDBJ whole genome shotgun (WGS) entry which is preliminary data.</text>
</comment>
<dbReference type="InterPro" id="IPR012347">
    <property type="entry name" value="Ferritin-like"/>
</dbReference>
<dbReference type="Gene3D" id="1.20.1260.10">
    <property type="match status" value="1"/>
</dbReference>